<dbReference type="AlphaFoldDB" id="A0A080MJH0"/>
<dbReference type="Proteomes" id="UP000021315">
    <property type="component" value="Unassembled WGS sequence"/>
</dbReference>
<evidence type="ECO:0000313" key="2">
    <source>
        <dbReference type="Proteomes" id="UP000021315"/>
    </source>
</evidence>
<keyword evidence="2" id="KW-1185">Reference proteome</keyword>
<dbReference type="EMBL" id="JDST02000027">
    <property type="protein sequence ID" value="KFB77424.1"/>
    <property type="molecule type" value="Genomic_DNA"/>
</dbReference>
<gene>
    <name evidence="1" type="ORF">AW06_001462</name>
</gene>
<accession>A0A080MJH0</accession>
<comment type="caution">
    <text evidence="1">The sequence shown here is derived from an EMBL/GenBank/DDBJ whole genome shotgun (WGS) entry which is preliminary data.</text>
</comment>
<sequence>MIGVLTSTPLAVALTVTLAGRVWTVPSAGAVRLTVGGVLPPFTVIVRAALVVTPPALSVARAVRGWLPAGTLFQVKV</sequence>
<name>A0A080MJH0_9PROT</name>
<reference evidence="1" key="1">
    <citation type="submission" date="2014-02" db="EMBL/GenBank/DDBJ databases">
        <title>Expanding our view of genomic diversity in Candidatus Accumulibacter clades.</title>
        <authorList>
            <person name="Skennerton C.T."/>
            <person name="Barr J.J."/>
            <person name="Slater F.R."/>
            <person name="Bond P.L."/>
            <person name="Tyson G.W."/>
        </authorList>
    </citation>
    <scope>NUCLEOTIDE SEQUENCE [LARGE SCALE GENOMIC DNA]</scope>
</reference>
<organism evidence="1 2">
    <name type="scientific">Candidatus Accumulibacter cognatus</name>
    <dbReference type="NCBI Taxonomy" id="2954383"/>
    <lineage>
        <taxon>Bacteria</taxon>
        <taxon>Pseudomonadati</taxon>
        <taxon>Pseudomonadota</taxon>
        <taxon>Betaproteobacteria</taxon>
        <taxon>Candidatus Accumulibacter</taxon>
    </lineage>
</organism>
<protein>
    <submittedName>
        <fullName evidence="1">Uncharacterized protein</fullName>
    </submittedName>
</protein>
<evidence type="ECO:0000313" key="1">
    <source>
        <dbReference type="EMBL" id="KFB77424.1"/>
    </source>
</evidence>
<proteinExistence type="predicted"/>